<dbReference type="AlphaFoldDB" id="A0A927B8S9"/>
<dbReference type="Proteomes" id="UP000653797">
    <property type="component" value="Unassembled WGS sequence"/>
</dbReference>
<evidence type="ECO:0000313" key="3">
    <source>
        <dbReference type="Proteomes" id="UP000653797"/>
    </source>
</evidence>
<comment type="caution">
    <text evidence="2">The sequence shown here is derived from an EMBL/GenBank/DDBJ whole genome shotgun (WGS) entry which is preliminary data.</text>
</comment>
<gene>
    <name evidence="2" type="ORF">IC230_30485</name>
</gene>
<dbReference type="EMBL" id="JACXAA010000019">
    <property type="protein sequence ID" value="MBD2757242.1"/>
    <property type="molecule type" value="Genomic_DNA"/>
</dbReference>
<proteinExistence type="predicted"/>
<accession>A0A927B8S9</accession>
<dbReference type="RefSeq" id="WP_191042864.1">
    <property type="nucleotide sequence ID" value="NZ_JACXAA010000019.1"/>
</dbReference>
<evidence type="ECO:0000256" key="1">
    <source>
        <dbReference type="SAM" id="MobiDB-lite"/>
    </source>
</evidence>
<protein>
    <submittedName>
        <fullName evidence="2">Uncharacterized protein</fullName>
    </submittedName>
</protein>
<organism evidence="2 3">
    <name type="scientific">Spirosoma validum</name>
    <dbReference type="NCBI Taxonomy" id="2771355"/>
    <lineage>
        <taxon>Bacteria</taxon>
        <taxon>Pseudomonadati</taxon>
        <taxon>Bacteroidota</taxon>
        <taxon>Cytophagia</taxon>
        <taxon>Cytophagales</taxon>
        <taxon>Cytophagaceae</taxon>
        <taxon>Spirosoma</taxon>
    </lineage>
</organism>
<feature type="region of interest" description="Disordered" evidence="1">
    <location>
        <begin position="40"/>
        <end position="59"/>
    </location>
</feature>
<sequence length="59" mass="6930">MNYTSLITQSAEELLQLEKQQPKAKLRDRLRLLRLLKDSSAKTQQQAGHLIDLRERQNL</sequence>
<name>A0A927B8S9_9BACT</name>
<keyword evidence="3" id="KW-1185">Reference proteome</keyword>
<reference evidence="2" key="1">
    <citation type="submission" date="2020-09" db="EMBL/GenBank/DDBJ databases">
        <authorList>
            <person name="Kim M.K."/>
        </authorList>
    </citation>
    <scope>NUCLEOTIDE SEQUENCE</scope>
    <source>
        <strain evidence="2">BT704</strain>
    </source>
</reference>
<evidence type="ECO:0000313" key="2">
    <source>
        <dbReference type="EMBL" id="MBD2757242.1"/>
    </source>
</evidence>